<dbReference type="RefSeq" id="WP_091450602.1">
    <property type="nucleotide sequence ID" value="NZ_FMZZ01000006.1"/>
</dbReference>
<dbReference type="Proteomes" id="UP000199501">
    <property type="component" value="Unassembled WGS sequence"/>
</dbReference>
<evidence type="ECO:0000313" key="3">
    <source>
        <dbReference type="Proteomes" id="UP000199501"/>
    </source>
</evidence>
<keyword evidence="1" id="KW-0472">Membrane</keyword>
<keyword evidence="1" id="KW-1133">Transmembrane helix</keyword>
<gene>
    <name evidence="2" type="ORF">SAMN05216174_106197</name>
</gene>
<proteinExistence type="predicted"/>
<protein>
    <submittedName>
        <fullName evidence="2">Uncharacterized protein</fullName>
    </submittedName>
</protein>
<accession>A0A1G6R8J9</accession>
<feature type="transmembrane region" description="Helical" evidence="1">
    <location>
        <begin position="9"/>
        <end position="29"/>
    </location>
</feature>
<evidence type="ECO:0000313" key="2">
    <source>
        <dbReference type="EMBL" id="SDD00614.1"/>
    </source>
</evidence>
<feature type="transmembrane region" description="Helical" evidence="1">
    <location>
        <begin position="41"/>
        <end position="60"/>
    </location>
</feature>
<evidence type="ECO:0000256" key="1">
    <source>
        <dbReference type="SAM" id="Phobius"/>
    </source>
</evidence>
<keyword evidence="3" id="KW-1185">Reference proteome</keyword>
<dbReference type="EMBL" id="FMZZ01000006">
    <property type="protein sequence ID" value="SDD00614.1"/>
    <property type="molecule type" value="Genomic_DNA"/>
</dbReference>
<keyword evidence="1" id="KW-0812">Transmembrane</keyword>
<feature type="transmembrane region" description="Helical" evidence="1">
    <location>
        <begin position="69"/>
        <end position="90"/>
    </location>
</feature>
<name>A0A1G6R8J9_9PSEU</name>
<dbReference type="AlphaFoldDB" id="A0A1G6R8J9"/>
<feature type="transmembrane region" description="Helical" evidence="1">
    <location>
        <begin position="96"/>
        <end position="116"/>
    </location>
</feature>
<dbReference type="OrthoDB" id="3699727at2"/>
<organism evidence="2 3">
    <name type="scientific">Actinokineospora iranica</name>
    <dbReference type="NCBI Taxonomy" id="1271860"/>
    <lineage>
        <taxon>Bacteria</taxon>
        <taxon>Bacillati</taxon>
        <taxon>Actinomycetota</taxon>
        <taxon>Actinomycetes</taxon>
        <taxon>Pseudonocardiales</taxon>
        <taxon>Pseudonocardiaceae</taxon>
        <taxon>Actinokineospora</taxon>
    </lineage>
</organism>
<sequence>MNIGEAARYGWLLVVSAVLALFEVLFLPLRLDGRVLPDLGGIPFPITIVVAALTLPWLVVRAGRIKRRAVVAGGPLFVWLATLLAFLVVVPGGDMIILADWRTLLLLAGGAFPATIKIGDVLAQSVLAPPIDKTGRRPAKGTTRG</sequence>
<reference evidence="3" key="1">
    <citation type="submission" date="2016-10" db="EMBL/GenBank/DDBJ databases">
        <authorList>
            <person name="Varghese N."/>
            <person name="Submissions S."/>
        </authorList>
    </citation>
    <scope>NUCLEOTIDE SEQUENCE [LARGE SCALE GENOMIC DNA]</scope>
    <source>
        <strain evidence="3">IBRC-M 10403</strain>
    </source>
</reference>
<dbReference type="STRING" id="1271860.SAMN05216174_106197"/>